<dbReference type="EMBL" id="AAMO01000002">
    <property type="protein sequence ID" value="EAQ04096.1"/>
    <property type="molecule type" value="Genomic_DNA"/>
</dbReference>
<dbReference type="GO" id="GO:0008984">
    <property type="term" value="F:protein-glutamate methylesterase activity"/>
    <property type="evidence" value="ECO:0007669"/>
    <property type="project" value="InterPro"/>
</dbReference>
<dbReference type="CDD" id="cd16434">
    <property type="entry name" value="CheB-CheR_fusion"/>
    <property type="match status" value="1"/>
</dbReference>
<proteinExistence type="predicted"/>
<sequence>MGASAGGLKPLEAFFNTAPPSAGWCFVVIQHLSPDYRSMMKNLLERQFHFRIQQVQDGLRIEPNTIYLNKPSEFVKLENDRFRTRAYDEADGLPHLPIDYFFNSLCGRDPAATFGAVLSGSGSDGTRGAMALHATGATIMAQSPDDAEFSSMPQSVLKSGAVDRILLPSEMPKAVEDFLEYGKDAPEDMGGRDPRPPIEIQEILKSQTDIDFSNYKPDLLARRIERRQQLHGFRDLEEYRQLLLNNPIALDELYQDILIGVTQFYRNPEAITALRKEALDAIVRDKSGGDPVRIWVPACASGEEAYTIAIELNEAIKAAQADCKFRVIATDVHRRSIDRASAGIYSEEAMTKMPVALRDRYFDRHRDHYIVEPTLRQKIIFSVHDALSDPPFMHLDLISCRNFLIYLKPEARTRIVSMFLFGLRRDGYMLLGPSESLGPLADEFATVNQRWRLYRKTSDGHALNRYHLPDRKTPRAGEHYAPVLAGNRNVARTATGDAIELRNRDMLIKSYNALLKRYAPSSILISSDGRVLSWFGAASAFIDTMNNLADWTVEDIVHPALHFAINVGMEKMRRQHPETYTRRVKVEFDRDHVQHCTVSIEPLEQAMPPRFLLVSLRLMETTPQTDEETVAGPVATDDDGAILSKRIVELERDLRLTEETLQQVTERLEASGEELQASNEELQASNEELQASNEELQSSNEELHAVNEELTTVSAEHELKIEELSDLNENMDLVLRLLNVGVIILDGDGTIRRYSRLIGQVFKMQQHDIGRTLEVVGPRFDFVDLWKMAEETIENGTAGHAAGEHEGHRISVGAHPVPPSDEDCDKNGAVLIFHGFDQPEAVPAAPVS</sequence>
<dbReference type="Pfam" id="PF13596">
    <property type="entry name" value="PAS_10"/>
    <property type="match status" value="1"/>
</dbReference>
<dbReference type="InterPro" id="IPR036804">
    <property type="entry name" value="CheR_N_sf"/>
</dbReference>
<evidence type="ECO:0000256" key="4">
    <source>
        <dbReference type="ARBA" id="ARBA00022679"/>
    </source>
</evidence>
<dbReference type="GO" id="GO:0006935">
    <property type="term" value="P:chemotaxis"/>
    <property type="evidence" value="ECO:0007669"/>
    <property type="project" value="UniProtKB-UniRule"/>
</dbReference>
<dbReference type="InterPro" id="IPR050903">
    <property type="entry name" value="Bact_Chemotaxis_MeTrfase"/>
</dbReference>
<comment type="catalytic activity">
    <reaction evidence="1">
        <text>L-glutamyl-[protein] + S-adenosyl-L-methionine = [protein]-L-glutamate 5-O-methyl ester + S-adenosyl-L-homocysteine</text>
        <dbReference type="Rhea" id="RHEA:24452"/>
        <dbReference type="Rhea" id="RHEA-COMP:10208"/>
        <dbReference type="Rhea" id="RHEA-COMP:10311"/>
        <dbReference type="ChEBI" id="CHEBI:29973"/>
        <dbReference type="ChEBI" id="CHEBI:57856"/>
        <dbReference type="ChEBI" id="CHEBI:59789"/>
        <dbReference type="ChEBI" id="CHEBI:82795"/>
        <dbReference type="EC" id="2.1.1.80"/>
    </reaction>
</comment>
<dbReference type="SUPFAM" id="SSF55785">
    <property type="entry name" value="PYP-like sensor domain (PAS domain)"/>
    <property type="match status" value="1"/>
</dbReference>
<keyword evidence="5" id="KW-0949">S-adenosyl-L-methionine</keyword>
<keyword evidence="11" id="KW-1185">Reference proteome</keyword>
<dbReference type="Gene3D" id="3.40.50.180">
    <property type="entry name" value="Methylesterase CheB, C-terminal domain"/>
    <property type="match status" value="1"/>
</dbReference>
<dbReference type="Gene3D" id="3.30.450.20">
    <property type="entry name" value="PAS domain"/>
    <property type="match status" value="1"/>
</dbReference>
<evidence type="ECO:0000256" key="3">
    <source>
        <dbReference type="ARBA" id="ARBA00022603"/>
    </source>
</evidence>
<dbReference type="eggNOG" id="COG1352">
    <property type="taxonomic scope" value="Bacteria"/>
</dbReference>
<dbReference type="GO" id="GO:0016301">
    <property type="term" value="F:kinase activity"/>
    <property type="evidence" value="ECO:0007669"/>
    <property type="project" value="UniProtKB-KW"/>
</dbReference>
<dbReference type="InterPro" id="IPR022641">
    <property type="entry name" value="CheR_N"/>
</dbReference>
<feature type="active site" evidence="6">
    <location>
        <position position="4"/>
    </location>
</feature>
<dbReference type="Pfam" id="PF01339">
    <property type="entry name" value="CheB_methylest"/>
    <property type="match status" value="1"/>
</dbReference>
<dbReference type="GO" id="GO:0008983">
    <property type="term" value="F:protein-glutamate O-methyltransferase activity"/>
    <property type="evidence" value="ECO:0007669"/>
    <property type="project" value="UniProtKB-EC"/>
</dbReference>
<dbReference type="HOGENOM" id="CLU_000892_0_2_5"/>
<accession>A3TUA0</accession>
<evidence type="ECO:0000256" key="1">
    <source>
        <dbReference type="ARBA" id="ARBA00001541"/>
    </source>
</evidence>
<dbReference type="Pfam" id="PF03705">
    <property type="entry name" value="CheR_N"/>
    <property type="match status" value="1"/>
</dbReference>
<feature type="compositionally biased region" description="Polar residues" evidence="7">
    <location>
        <begin position="676"/>
        <end position="691"/>
    </location>
</feature>
<dbReference type="Proteomes" id="UP000004318">
    <property type="component" value="Unassembled WGS sequence"/>
</dbReference>
<evidence type="ECO:0000313" key="11">
    <source>
        <dbReference type="Proteomes" id="UP000004318"/>
    </source>
</evidence>
<keyword evidence="6" id="KW-0145">Chemotaxis</keyword>
<dbReference type="PROSITE" id="PS50122">
    <property type="entry name" value="CHEB"/>
    <property type="match status" value="1"/>
</dbReference>
<feature type="domain" description="CheR-type methyltransferase" evidence="9">
    <location>
        <begin position="199"/>
        <end position="459"/>
    </location>
</feature>
<keyword evidence="4" id="KW-0808">Transferase</keyword>
<dbReference type="InterPro" id="IPR035909">
    <property type="entry name" value="CheB_C"/>
</dbReference>
<dbReference type="InterPro" id="IPR000673">
    <property type="entry name" value="Sig_transdc_resp-reg_Me-estase"/>
</dbReference>
<dbReference type="PROSITE" id="PS50123">
    <property type="entry name" value="CHER"/>
    <property type="match status" value="1"/>
</dbReference>
<keyword evidence="6" id="KW-0378">Hydrolase</keyword>
<feature type="region of interest" description="Disordered" evidence="7">
    <location>
        <begin position="672"/>
        <end position="694"/>
    </location>
</feature>
<dbReference type="InterPro" id="IPR029063">
    <property type="entry name" value="SAM-dependent_MTases_sf"/>
</dbReference>
<dbReference type="PANTHER" id="PTHR24422">
    <property type="entry name" value="CHEMOTAXIS PROTEIN METHYLTRANSFERASE"/>
    <property type="match status" value="1"/>
</dbReference>
<comment type="caution">
    <text evidence="10">The sequence shown here is derived from an EMBL/GenBank/DDBJ whole genome shotgun (WGS) entry which is preliminary data.</text>
</comment>
<evidence type="ECO:0000256" key="7">
    <source>
        <dbReference type="SAM" id="MobiDB-lite"/>
    </source>
</evidence>
<dbReference type="SUPFAM" id="SSF52738">
    <property type="entry name" value="Methylesterase CheB, C-terminal domain"/>
    <property type="match status" value="1"/>
</dbReference>
<protein>
    <recommendedName>
        <fullName evidence="2">protein-glutamate O-methyltransferase</fullName>
        <ecNumber evidence="2">2.1.1.80</ecNumber>
    </recommendedName>
</protein>
<evidence type="ECO:0000256" key="5">
    <source>
        <dbReference type="ARBA" id="ARBA00022691"/>
    </source>
</evidence>
<dbReference type="SUPFAM" id="SSF53335">
    <property type="entry name" value="S-adenosyl-L-methionine-dependent methyltransferases"/>
    <property type="match status" value="1"/>
</dbReference>
<keyword evidence="3" id="KW-0489">Methyltransferase</keyword>
<dbReference type="InterPro" id="IPR000780">
    <property type="entry name" value="CheR_MeTrfase"/>
</dbReference>
<dbReference type="InterPro" id="IPR022642">
    <property type="entry name" value="CheR_C"/>
</dbReference>
<dbReference type="InterPro" id="IPR035965">
    <property type="entry name" value="PAS-like_dom_sf"/>
</dbReference>
<dbReference type="GO" id="GO:0005737">
    <property type="term" value="C:cytoplasm"/>
    <property type="evidence" value="ECO:0007669"/>
    <property type="project" value="InterPro"/>
</dbReference>
<evidence type="ECO:0000259" key="9">
    <source>
        <dbReference type="PROSITE" id="PS50123"/>
    </source>
</evidence>
<organism evidence="10 11">
    <name type="scientific">Pseudooceanicola batsensis (strain ATCC BAA-863 / DSM 15984 / KCTC 12145 / HTCC2597)</name>
    <name type="common">Oceanicola batsensis</name>
    <dbReference type="NCBI Taxonomy" id="252305"/>
    <lineage>
        <taxon>Bacteria</taxon>
        <taxon>Pseudomonadati</taxon>
        <taxon>Pseudomonadota</taxon>
        <taxon>Alphaproteobacteria</taxon>
        <taxon>Rhodobacterales</taxon>
        <taxon>Paracoccaceae</taxon>
        <taxon>Pseudooceanicola</taxon>
    </lineage>
</organism>
<dbReference type="AlphaFoldDB" id="A3TUA0"/>
<name>A3TUA0_PSEBH</name>
<feature type="active site" evidence="6">
    <location>
        <position position="31"/>
    </location>
</feature>
<reference evidence="10 11" key="1">
    <citation type="journal article" date="2010" name="J. Bacteriol.">
        <title>Genome sequences of Oceanicola granulosus HTCC2516(T) and Oceanicola batsensis HTCC2597(TDelta).</title>
        <authorList>
            <person name="Thrash J.C."/>
            <person name="Cho J.C."/>
            <person name="Vergin K.L."/>
            <person name="Giovannoni S.J."/>
        </authorList>
    </citation>
    <scope>NUCLEOTIDE SEQUENCE [LARGE SCALE GENOMIC DNA]</scope>
    <source>
        <strain evidence="11">ATCC BAA-863 / DSM 15984 / KCTC 12145 / HTCC2597</strain>
    </source>
</reference>
<dbReference type="EC" id="2.1.1.80" evidence="2"/>
<dbReference type="eggNOG" id="COG2201">
    <property type="taxonomic scope" value="Bacteria"/>
</dbReference>
<feature type="domain" description="CheB-type methylesterase" evidence="8">
    <location>
        <begin position="1"/>
        <end position="182"/>
    </location>
</feature>
<evidence type="ECO:0000256" key="2">
    <source>
        <dbReference type="ARBA" id="ARBA00012534"/>
    </source>
</evidence>
<dbReference type="GO" id="GO:0032259">
    <property type="term" value="P:methylation"/>
    <property type="evidence" value="ECO:0007669"/>
    <property type="project" value="UniProtKB-KW"/>
</dbReference>
<dbReference type="Gene3D" id="1.10.155.10">
    <property type="entry name" value="Chemotaxis receptor methyltransferase CheR, N-terminal domain"/>
    <property type="match status" value="1"/>
</dbReference>
<dbReference type="PRINTS" id="PR00996">
    <property type="entry name" value="CHERMTFRASE"/>
</dbReference>
<gene>
    <name evidence="10" type="ORF">OB2597_08139</name>
</gene>
<dbReference type="Gene3D" id="3.40.50.150">
    <property type="entry name" value="Vaccinia Virus protein VP39"/>
    <property type="match status" value="1"/>
</dbReference>
<feature type="active site" evidence="6">
    <location>
        <position position="124"/>
    </location>
</feature>
<keyword evidence="10" id="KW-0418">Kinase</keyword>
<evidence type="ECO:0000259" key="8">
    <source>
        <dbReference type="PROSITE" id="PS50122"/>
    </source>
</evidence>
<dbReference type="Pfam" id="PF01739">
    <property type="entry name" value="CheR"/>
    <property type="match status" value="1"/>
</dbReference>
<dbReference type="STRING" id="252305.OB2597_08139"/>
<evidence type="ECO:0000313" key="10">
    <source>
        <dbReference type="EMBL" id="EAQ04096.1"/>
    </source>
</evidence>
<evidence type="ECO:0000256" key="6">
    <source>
        <dbReference type="PROSITE-ProRule" id="PRU00050"/>
    </source>
</evidence>
<dbReference type="GO" id="GO:0000156">
    <property type="term" value="F:phosphorelay response regulator activity"/>
    <property type="evidence" value="ECO:0007669"/>
    <property type="project" value="InterPro"/>
</dbReference>
<dbReference type="SMART" id="SM00138">
    <property type="entry name" value="MeTrc"/>
    <property type="match status" value="1"/>
</dbReference>
<dbReference type="SUPFAM" id="SSF47757">
    <property type="entry name" value="Chemotaxis receptor methyltransferase CheR, N-terminal domain"/>
    <property type="match status" value="1"/>
</dbReference>